<reference evidence="1 2" key="2">
    <citation type="journal article" date="2022" name="Mol. Ecol. Resour.">
        <title>The genomes of chicory, endive, great burdock and yacon provide insights into Asteraceae paleo-polyploidization history and plant inulin production.</title>
        <authorList>
            <person name="Fan W."/>
            <person name="Wang S."/>
            <person name="Wang H."/>
            <person name="Wang A."/>
            <person name="Jiang F."/>
            <person name="Liu H."/>
            <person name="Zhao H."/>
            <person name="Xu D."/>
            <person name="Zhang Y."/>
        </authorList>
    </citation>
    <scope>NUCLEOTIDE SEQUENCE [LARGE SCALE GENOMIC DNA]</scope>
    <source>
        <strain evidence="2">cv. Niubang</strain>
    </source>
</reference>
<dbReference type="EMBL" id="CM042051">
    <property type="protein sequence ID" value="KAI3728437.1"/>
    <property type="molecule type" value="Genomic_DNA"/>
</dbReference>
<dbReference type="Proteomes" id="UP001055879">
    <property type="component" value="Linkage Group LG05"/>
</dbReference>
<reference evidence="2" key="1">
    <citation type="journal article" date="2022" name="Mol. Ecol. Resour.">
        <title>The genomes of chicory, endive, great burdock and yacon provide insights into Asteraceae palaeo-polyploidization history and plant inulin production.</title>
        <authorList>
            <person name="Fan W."/>
            <person name="Wang S."/>
            <person name="Wang H."/>
            <person name="Wang A."/>
            <person name="Jiang F."/>
            <person name="Liu H."/>
            <person name="Zhao H."/>
            <person name="Xu D."/>
            <person name="Zhang Y."/>
        </authorList>
    </citation>
    <scope>NUCLEOTIDE SEQUENCE [LARGE SCALE GENOMIC DNA]</scope>
    <source>
        <strain evidence="2">cv. Niubang</strain>
    </source>
</reference>
<proteinExistence type="predicted"/>
<evidence type="ECO:0000313" key="1">
    <source>
        <dbReference type="EMBL" id="KAI3728437.1"/>
    </source>
</evidence>
<protein>
    <submittedName>
        <fullName evidence="1">Uncharacterized protein</fullName>
    </submittedName>
</protein>
<comment type="caution">
    <text evidence="1">The sequence shown here is derived from an EMBL/GenBank/DDBJ whole genome shotgun (WGS) entry which is preliminary data.</text>
</comment>
<organism evidence="1 2">
    <name type="scientific">Arctium lappa</name>
    <name type="common">Greater burdock</name>
    <name type="synonym">Lappa major</name>
    <dbReference type="NCBI Taxonomy" id="4217"/>
    <lineage>
        <taxon>Eukaryota</taxon>
        <taxon>Viridiplantae</taxon>
        <taxon>Streptophyta</taxon>
        <taxon>Embryophyta</taxon>
        <taxon>Tracheophyta</taxon>
        <taxon>Spermatophyta</taxon>
        <taxon>Magnoliopsida</taxon>
        <taxon>eudicotyledons</taxon>
        <taxon>Gunneridae</taxon>
        <taxon>Pentapetalae</taxon>
        <taxon>asterids</taxon>
        <taxon>campanulids</taxon>
        <taxon>Asterales</taxon>
        <taxon>Asteraceae</taxon>
        <taxon>Carduoideae</taxon>
        <taxon>Cardueae</taxon>
        <taxon>Arctiinae</taxon>
        <taxon>Arctium</taxon>
    </lineage>
</organism>
<sequence>MLVYRLELVIINLFISSSLIIVIFLLAKFTYRSWINKILQLLGKDDRVCDILRESLNIKKMGLETQELPTGLINK</sequence>
<evidence type="ECO:0000313" key="2">
    <source>
        <dbReference type="Proteomes" id="UP001055879"/>
    </source>
</evidence>
<accession>A0ACB9C2D6</accession>
<gene>
    <name evidence="1" type="ORF">L6452_17074</name>
</gene>
<name>A0ACB9C2D6_ARCLA</name>
<keyword evidence="2" id="KW-1185">Reference proteome</keyword>